<feature type="transmembrane region" description="Helical" evidence="5">
    <location>
        <begin position="6"/>
        <end position="26"/>
    </location>
</feature>
<gene>
    <name evidence="6" type="ORF">HPBE_LOCUS22352</name>
</gene>
<dbReference type="PANTHER" id="PTHR21191:SF16">
    <property type="entry name" value="AQUAPORIN"/>
    <property type="match status" value="1"/>
</dbReference>
<dbReference type="AlphaFoldDB" id="A0A183GIA4"/>
<evidence type="ECO:0000313" key="6">
    <source>
        <dbReference type="EMBL" id="VDP32037.1"/>
    </source>
</evidence>
<proteinExistence type="predicted"/>
<evidence type="ECO:0000313" key="7">
    <source>
        <dbReference type="Proteomes" id="UP000050761"/>
    </source>
</evidence>
<dbReference type="Proteomes" id="UP000050761">
    <property type="component" value="Unassembled WGS sequence"/>
</dbReference>
<dbReference type="GO" id="GO:0015267">
    <property type="term" value="F:channel activity"/>
    <property type="evidence" value="ECO:0007669"/>
    <property type="project" value="TreeGrafter"/>
</dbReference>
<keyword evidence="7" id="KW-1185">Reference proteome</keyword>
<dbReference type="SUPFAM" id="SSF81338">
    <property type="entry name" value="Aquaporin-like"/>
    <property type="match status" value="1"/>
</dbReference>
<dbReference type="EMBL" id="UZAH01033905">
    <property type="protein sequence ID" value="VDP32037.1"/>
    <property type="molecule type" value="Genomic_DNA"/>
</dbReference>
<accession>A0A183GIA4</accession>
<feature type="transmembrane region" description="Helical" evidence="5">
    <location>
        <begin position="112"/>
        <end position="132"/>
    </location>
</feature>
<dbReference type="OrthoDB" id="1580043at2759"/>
<reference evidence="8" key="2">
    <citation type="submission" date="2019-09" db="UniProtKB">
        <authorList>
            <consortium name="WormBaseParasite"/>
        </authorList>
    </citation>
    <scope>IDENTIFICATION</scope>
</reference>
<dbReference type="InterPro" id="IPR051883">
    <property type="entry name" value="AQP11/12_channel"/>
</dbReference>
<accession>A0A3P8BWK9</accession>
<dbReference type="GO" id="GO:0005737">
    <property type="term" value="C:cytoplasm"/>
    <property type="evidence" value="ECO:0007669"/>
    <property type="project" value="TreeGrafter"/>
</dbReference>
<dbReference type="GO" id="GO:0016020">
    <property type="term" value="C:membrane"/>
    <property type="evidence" value="ECO:0007669"/>
    <property type="project" value="UniProtKB-SubCell"/>
</dbReference>
<evidence type="ECO:0000256" key="4">
    <source>
        <dbReference type="ARBA" id="ARBA00023136"/>
    </source>
</evidence>
<keyword evidence="4 5" id="KW-0472">Membrane</keyword>
<name>A0A183GIA4_HELPZ</name>
<evidence type="ECO:0000256" key="5">
    <source>
        <dbReference type="SAM" id="Phobius"/>
    </source>
</evidence>
<dbReference type="WBParaSite" id="HPBE_0002235301-mRNA-1">
    <property type="protein sequence ID" value="HPBE_0002235301-mRNA-1"/>
    <property type="gene ID" value="HPBE_0002235301"/>
</dbReference>
<evidence type="ECO:0000256" key="1">
    <source>
        <dbReference type="ARBA" id="ARBA00004141"/>
    </source>
</evidence>
<dbReference type="InterPro" id="IPR023271">
    <property type="entry name" value="Aquaporin-like"/>
</dbReference>
<organism evidence="7 8">
    <name type="scientific">Heligmosomoides polygyrus</name>
    <name type="common">Parasitic roundworm</name>
    <dbReference type="NCBI Taxonomy" id="6339"/>
    <lineage>
        <taxon>Eukaryota</taxon>
        <taxon>Metazoa</taxon>
        <taxon>Ecdysozoa</taxon>
        <taxon>Nematoda</taxon>
        <taxon>Chromadorea</taxon>
        <taxon>Rhabditida</taxon>
        <taxon>Rhabditina</taxon>
        <taxon>Rhabditomorpha</taxon>
        <taxon>Strongyloidea</taxon>
        <taxon>Heligmosomidae</taxon>
        <taxon>Heligmosomoides</taxon>
    </lineage>
</organism>
<feature type="transmembrane region" description="Helical" evidence="5">
    <location>
        <begin position="147"/>
        <end position="172"/>
    </location>
</feature>
<keyword evidence="2 5" id="KW-0812">Transmembrane</keyword>
<evidence type="ECO:0000256" key="2">
    <source>
        <dbReference type="ARBA" id="ARBA00022692"/>
    </source>
</evidence>
<dbReference type="PANTHER" id="PTHR21191">
    <property type="entry name" value="AQUAPORIN"/>
    <property type="match status" value="1"/>
</dbReference>
<comment type="subcellular location">
    <subcellularLocation>
        <location evidence="1">Membrane</location>
        <topology evidence="1">Multi-pass membrane protein</topology>
    </subcellularLocation>
</comment>
<evidence type="ECO:0000313" key="8">
    <source>
        <dbReference type="WBParaSite" id="HPBE_0002235301-mRNA-1"/>
    </source>
</evidence>
<sequence>MISDDISFYYPLISAVIYYITVFFIAEITRKVLDKTVQRSSSLYVFAIELIATAQMCTCVYENRAAELKFHVDCGFSFARSAGDLKNGMVAERRKHENGLLSRSHPSVMVKYYGPMAFFFTVASLLTAGSFMNRGAFVNPLAPIEAFFYGIIGIGRLLTLLSAEAVGGFCAFRLARSLWWHSLSYSTAHLENFSNTACAINYKESHG</sequence>
<reference evidence="6 7" key="1">
    <citation type="submission" date="2018-11" db="EMBL/GenBank/DDBJ databases">
        <authorList>
            <consortium name="Pathogen Informatics"/>
        </authorList>
    </citation>
    <scope>NUCLEOTIDE SEQUENCE [LARGE SCALE GENOMIC DNA]</scope>
</reference>
<keyword evidence="3 5" id="KW-1133">Transmembrane helix</keyword>
<protein>
    <submittedName>
        <fullName evidence="8">Membrane spanning protein</fullName>
    </submittedName>
</protein>
<evidence type="ECO:0000256" key="3">
    <source>
        <dbReference type="ARBA" id="ARBA00022989"/>
    </source>
</evidence>